<organism evidence="1 2">
    <name type="scientific">Alkalilimnicola ehrlichii</name>
    <dbReference type="NCBI Taxonomy" id="351052"/>
    <lineage>
        <taxon>Bacteria</taxon>
        <taxon>Pseudomonadati</taxon>
        <taxon>Pseudomonadota</taxon>
        <taxon>Gammaproteobacteria</taxon>
        <taxon>Chromatiales</taxon>
        <taxon>Ectothiorhodospiraceae</taxon>
        <taxon>Alkalilimnicola</taxon>
    </lineage>
</organism>
<accession>A0A3E0WQ47</accession>
<keyword evidence="2" id="KW-1185">Reference proteome</keyword>
<dbReference type="InterPro" id="IPR021312">
    <property type="entry name" value="DUF2889"/>
</dbReference>
<dbReference type="EMBL" id="NFZW01000017">
    <property type="protein sequence ID" value="RFA34137.1"/>
    <property type="molecule type" value="Genomic_DNA"/>
</dbReference>
<dbReference type="OrthoDB" id="6862397at2"/>
<gene>
    <name evidence="1" type="ORF">CAL65_15945</name>
</gene>
<proteinExistence type="predicted"/>
<comment type="caution">
    <text evidence="1">The sequence shown here is derived from an EMBL/GenBank/DDBJ whole genome shotgun (WGS) entry which is preliminary data.</text>
</comment>
<dbReference type="AlphaFoldDB" id="A0A3E0WQ47"/>
<evidence type="ECO:0000313" key="1">
    <source>
        <dbReference type="EMBL" id="RFA34137.1"/>
    </source>
</evidence>
<sequence length="181" mass="19860">MPLSPAAPREPIHTRDIQVKGYRRQDGLWDIEAYLTDRKSYEHGNRWRGTLAVGEPVHDMAMRVTIDDNYQIHAVEATLDAHPFPSCPHAAASFSGLVGLRIGPGWLRQARRFVGGALGCTHLVELLGPIGTAAFQTLAPLKESEPEGRQALVDRVVGSCHGLRADGEAVRELYPEAYRGS</sequence>
<protein>
    <recommendedName>
        <fullName evidence="3">DUF2889 domain-containing protein</fullName>
    </recommendedName>
</protein>
<evidence type="ECO:0008006" key="3">
    <source>
        <dbReference type="Google" id="ProtNLM"/>
    </source>
</evidence>
<dbReference type="Proteomes" id="UP000256763">
    <property type="component" value="Unassembled WGS sequence"/>
</dbReference>
<reference evidence="2" key="1">
    <citation type="submission" date="2017-05" db="EMBL/GenBank/DDBJ databases">
        <authorList>
            <person name="Sharma S."/>
            <person name="Sidhu C."/>
            <person name="Pinnaka A.K."/>
        </authorList>
    </citation>
    <scope>NUCLEOTIDE SEQUENCE [LARGE SCALE GENOMIC DNA]</scope>
    <source>
        <strain evidence="2">AK93</strain>
    </source>
</reference>
<dbReference type="Pfam" id="PF11136">
    <property type="entry name" value="DUF2889"/>
    <property type="match status" value="1"/>
</dbReference>
<name>A0A3E0WQ47_9GAMM</name>
<evidence type="ECO:0000313" key="2">
    <source>
        <dbReference type="Proteomes" id="UP000256763"/>
    </source>
</evidence>